<dbReference type="EC" id="3.1.22.1" evidence="3"/>
<protein>
    <recommendedName>
        <fullName evidence="3">deoxyribonuclease II</fullName>
        <ecNumber evidence="3">3.1.22.1</ecNumber>
    </recommendedName>
</protein>
<gene>
    <name evidence="6" type="ORF">ACEWY4_014801</name>
</gene>
<dbReference type="PANTHER" id="PTHR10858">
    <property type="entry name" value="DEOXYRIBONUCLEASE II"/>
    <property type="match status" value="1"/>
</dbReference>
<reference evidence="6 7" key="1">
    <citation type="submission" date="2024-09" db="EMBL/GenBank/DDBJ databases">
        <title>A chromosome-level genome assembly of Gray's grenadier anchovy, Coilia grayii.</title>
        <authorList>
            <person name="Fu Z."/>
        </authorList>
    </citation>
    <scope>NUCLEOTIDE SEQUENCE [LARGE SCALE GENOMIC DNA]</scope>
    <source>
        <strain evidence="6">G4</strain>
        <tissue evidence="6">Muscle</tissue>
    </source>
</reference>
<organism evidence="6 7">
    <name type="scientific">Coilia grayii</name>
    <name type="common">Gray's grenadier anchovy</name>
    <dbReference type="NCBI Taxonomy" id="363190"/>
    <lineage>
        <taxon>Eukaryota</taxon>
        <taxon>Metazoa</taxon>
        <taxon>Chordata</taxon>
        <taxon>Craniata</taxon>
        <taxon>Vertebrata</taxon>
        <taxon>Euteleostomi</taxon>
        <taxon>Actinopterygii</taxon>
        <taxon>Neopterygii</taxon>
        <taxon>Teleostei</taxon>
        <taxon>Clupei</taxon>
        <taxon>Clupeiformes</taxon>
        <taxon>Clupeoidei</taxon>
        <taxon>Engraulidae</taxon>
        <taxon>Coilinae</taxon>
        <taxon>Coilia</taxon>
    </lineage>
</organism>
<comment type="similarity">
    <text evidence="2">Belongs to the DNase II family.</text>
</comment>
<feature type="chain" id="PRO_5044813209" description="deoxyribonuclease II" evidence="5">
    <location>
        <begin position="23"/>
        <end position="357"/>
    </location>
</feature>
<evidence type="ECO:0000256" key="3">
    <source>
        <dbReference type="ARBA" id="ARBA00012036"/>
    </source>
</evidence>
<dbReference type="Pfam" id="PF03265">
    <property type="entry name" value="DNase_II"/>
    <property type="match status" value="1"/>
</dbReference>
<evidence type="ECO:0000313" key="6">
    <source>
        <dbReference type="EMBL" id="KAL2090113.1"/>
    </source>
</evidence>
<name>A0ABD1JT94_9TELE</name>
<keyword evidence="5" id="KW-0732">Signal</keyword>
<comment type="catalytic activity">
    <reaction evidence="1">
        <text>Endonucleolytic cleavage to nucleoside 3'-phosphates and 3'-phosphooligonucleotide end-products.</text>
        <dbReference type="EC" id="3.1.22.1"/>
    </reaction>
</comment>
<dbReference type="InterPro" id="IPR004947">
    <property type="entry name" value="DNase_II"/>
</dbReference>
<dbReference type="EMBL" id="JBHFQA010000012">
    <property type="protein sequence ID" value="KAL2090113.1"/>
    <property type="molecule type" value="Genomic_DNA"/>
</dbReference>
<evidence type="ECO:0000256" key="2">
    <source>
        <dbReference type="ARBA" id="ARBA00007527"/>
    </source>
</evidence>
<dbReference type="AlphaFoldDB" id="A0ABD1JT94"/>
<dbReference type="PANTHER" id="PTHR10858:SF2">
    <property type="entry name" value="DEOXYRIBONUCLEASE-2-BETA"/>
    <property type="match status" value="1"/>
</dbReference>
<accession>A0ABD1JT94</accession>
<comment type="caution">
    <text evidence="6">The sequence shown here is derived from an EMBL/GenBank/DDBJ whole genome shotgun (WGS) entry which is preliminary data.</text>
</comment>
<evidence type="ECO:0000313" key="7">
    <source>
        <dbReference type="Proteomes" id="UP001591681"/>
    </source>
</evidence>
<evidence type="ECO:0000256" key="4">
    <source>
        <dbReference type="ARBA" id="ARBA00022801"/>
    </source>
</evidence>
<evidence type="ECO:0000256" key="1">
    <source>
        <dbReference type="ARBA" id="ARBA00000447"/>
    </source>
</evidence>
<keyword evidence="4" id="KW-0378">Hydrolase</keyword>
<proteinExistence type="inferred from homology"/>
<keyword evidence="7" id="KW-1185">Reference proteome</keyword>
<feature type="signal peptide" evidence="5">
    <location>
        <begin position="1"/>
        <end position="22"/>
    </location>
</feature>
<evidence type="ECO:0000256" key="5">
    <source>
        <dbReference type="SAM" id="SignalP"/>
    </source>
</evidence>
<dbReference type="GO" id="GO:0004531">
    <property type="term" value="F:deoxyribonuclease II activity"/>
    <property type="evidence" value="ECO:0007669"/>
    <property type="project" value="UniProtKB-EC"/>
</dbReference>
<dbReference type="Proteomes" id="UP001591681">
    <property type="component" value="Unassembled WGS sequence"/>
</dbReference>
<sequence length="357" mass="40929">MLHVTLLLDITVALHLLSLTLALKSFGNSISCRNEKNEPIDWFIIYKLPKYTMDSDGSGLNYMYLDGSMKNWDLSPFTINSSSGAAGHTLGQLYQGKGYKSNSTAYLFYNDAPPELPYDMDHGHTKGVIMFDKYQGFWLSHSVPHFPPFPERGYDYPSTGLFYGQFLFCVTYSYEQFHPISEQLMYSNPRVYNCSLPPPLWADMPLLAQLCSGVSPHLPRDRSVKKLVSAKGETLLSFVKTHLFVDDIYTSWVAQLLDSDLLAETWQRPGHELFSNCSLRRHVLNVSGIRLPGPFYFHSRYDHSKWCVSLKPQDRWVCLGDLNRERGQAWRDGGLVCTQNTLIYAVFRRAIYSFFKC</sequence>